<dbReference type="PANTHER" id="PTHR30399:SF1">
    <property type="entry name" value="UTP PYROPHOSPHATASE"/>
    <property type="match status" value="1"/>
</dbReference>
<reference evidence="2 3" key="1">
    <citation type="submission" date="2013-04" db="EMBL/GenBank/DDBJ databases">
        <title>The Genome Sequence of Bacteroides massiliensis DSM 17679.</title>
        <authorList>
            <consortium name="The Broad Institute Genomics Platform"/>
            <person name="Earl A."/>
            <person name="Ward D."/>
            <person name="Feldgarden M."/>
            <person name="Gevers D."/>
            <person name="Martens E."/>
            <person name="Fenner L."/>
            <person name="Roux V."/>
            <person name="Mallet M.N."/>
            <person name="Raoult D."/>
            <person name="Walker B."/>
            <person name="Young S."/>
            <person name="Zeng Q."/>
            <person name="Gargeya S."/>
            <person name="Fitzgerald M."/>
            <person name="Haas B."/>
            <person name="Abouelleil A."/>
            <person name="Allen A.W."/>
            <person name="Alvarado L."/>
            <person name="Arachchi H.M."/>
            <person name="Berlin A.M."/>
            <person name="Chapman S.B."/>
            <person name="Gainer-Dewar J."/>
            <person name="Goldberg J."/>
            <person name="Griggs A."/>
            <person name="Gujja S."/>
            <person name="Hansen M."/>
            <person name="Howarth C."/>
            <person name="Imamovic A."/>
            <person name="Ireland A."/>
            <person name="Larimer J."/>
            <person name="McCowan C."/>
            <person name="Murphy C."/>
            <person name="Pearson M."/>
            <person name="Poon T.W."/>
            <person name="Priest M."/>
            <person name="Roberts A."/>
            <person name="Saif S."/>
            <person name="Shea T."/>
            <person name="Sisk P."/>
            <person name="Sykes S."/>
            <person name="Wortman J."/>
            <person name="Nusbaum C."/>
            <person name="Birren B."/>
        </authorList>
    </citation>
    <scope>NUCLEOTIDE SEQUENCE [LARGE SCALE GENOMIC DNA]</scope>
    <source>
        <strain evidence="3">B84634 / Timone 84634 / DSM 17679 / JCM 13223</strain>
    </source>
</reference>
<dbReference type="EMBL" id="AQHY01000030">
    <property type="protein sequence ID" value="EOA53664.1"/>
    <property type="molecule type" value="Genomic_DNA"/>
</dbReference>
<gene>
    <name evidence="2" type="ORF">HMPREF1534_02785</name>
</gene>
<dbReference type="HOGENOM" id="CLU_065947_0_0_10"/>
<sequence>MADMATKRVLADKDFNRIIVRTHRLARNITMRVKPDGLHVTVPPYSLSSKVMEVVEQYRERLLQDWQRVCKKSIDLDFRIQAPCFRLWLEKGNFTCFSVRNTEEGIKIICPRDVDFTKEEVQRLVRNAIIRAMKKVAGEYLPPLLDALAEHYGLSYKRVKITGSKGRWGSCSAAGSINLSCYLMLLPSHLMDYVLLHELSHTKEMNHGPRFWELLDSMTEGRAHLLRAELRQFNTDF</sequence>
<name>U6RAK3_9BACT</name>
<dbReference type="InterPro" id="IPR053136">
    <property type="entry name" value="UTP_pyrophosphatase-like"/>
</dbReference>
<proteinExistence type="predicted"/>
<dbReference type="eggNOG" id="COG1451">
    <property type="taxonomic scope" value="Bacteria"/>
</dbReference>
<evidence type="ECO:0000259" key="1">
    <source>
        <dbReference type="Pfam" id="PF01863"/>
    </source>
</evidence>
<organism evidence="2 3">
    <name type="scientific">Phocaeicola massiliensis B84634 = Timone 84634 = DSM 17679 = JCM 13223</name>
    <dbReference type="NCBI Taxonomy" id="1121098"/>
    <lineage>
        <taxon>Bacteria</taxon>
        <taxon>Pseudomonadati</taxon>
        <taxon>Bacteroidota</taxon>
        <taxon>Bacteroidia</taxon>
        <taxon>Bacteroidales</taxon>
        <taxon>Bacteroidaceae</taxon>
        <taxon>Phocaeicola</taxon>
    </lineage>
</organism>
<accession>U6RAK3</accession>
<protein>
    <recommendedName>
        <fullName evidence="1">YgjP-like metallopeptidase domain-containing protein</fullName>
    </recommendedName>
</protein>
<comment type="caution">
    <text evidence="2">The sequence shown here is derived from an EMBL/GenBank/DDBJ whole genome shotgun (WGS) entry which is preliminary data.</text>
</comment>
<evidence type="ECO:0000313" key="3">
    <source>
        <dbReference type="Proteomes" id="UP000017831"/>
    </source>
</evidence>
<dbReference type="CDD" id="cd07344">
    <property type="entry name" value="M48_yhfN_like"/>
    <property type="match status" value="1"/>
</dbReference>
<feature type="domain" description="YgjP-like metallopeptidase" evidence="1">
    <location>
        <begin position="27"/>
        <end position="221"/>
    </location>
</feature>
<dbReference type="Pfam" id="PF01863">
    <property type="entry name" value="YgjP-like"/>
    <property type="match status" value="1"/>
</dbReference>
<evidence type="ECO:0000313" key="2">
    <source>
        <dbReference type="EMBL" id="EOA53664.1"/>
    </source>
</evidence>
<dbReference type="PANTHER" id="PTHR30399">
    <property type="entry name" value="UNCHARACTERIZED PROTEIN YGJP"/>
    <property type="match status" value="1"/>
</dbReference>
<dbReference type="PATRIC" id="fig|1121098.3.peg.2821"/>
<dbReference type="Gene3D" id="3.30.2010.10">
    <property type="entry name" value="Metalloproteases ('zincins'), catalytic domain"/>
    <property type="match status" value="1"/>
</dbReference>
<dbReference type="Proteomes" id="UP000017831">
    <property type="component" value="Unassembled WGS sequence"/>
</dbReference>
<dbReference type="InterPro" id="IPR002725">
    <property type="entry name" value="YgjP-like_metallopeptidase"/>
</dbReference>
<dbReference type="AlphaFoldDB" id="U6RAK3"/>
<keyword evidence="3" id="KW-1185">Reference proteome</keyword>
<dbReference type="STRING" id="1121098.HMPREF1534_02785"/>